<dbReference type="SUPFAM" id="SSF103515">
    <property type="entry name" value="Autotransporter"/>
    <property type="match status" value="1"/>
</dbReference>
<feature type="chain" id="PRO_5047130119" description="Autotransporter domain-containing protein" evidence="2">
    <location>
        <begin position="30"/>
        <end position="1505"/>
    </location>
</feature>
<feature type="region of interest" description="Disordered" evidence="1">
    <location>
        <begin position="1145"/>
        <end position="1190"/>
    </location>
</feature>
<dbReference type="Proteomes" id="UP000606870">
    <property type="component" value="Unassembled WGS sequence"/>
</dbReference>
<accession>A0ABR6VJ59</accession>
<dbReference type="EMBL" id="JACOGK010000024">
    <property type="protein sequence ID" value="MBC3537318.1"/>
    <property type="molecule type" value="Genomic_DNA"/>
</dbReference>
<evidence type="ECO:0000256" key="2">
    <source>
        <dbReference type="SAM" id="SignalP"/>
    </source>
</evidence>
<dbReference type="InterPro" id="IPR036709">
    <property type="entry name" value="Autotransporte_beta_dom_sf"/>
</dbReference>
<organism evidence="3 4">
    <name type="scientific">Megasphaera hominis</name>
    <dbReference type="NCBI Taxonomy" id="159836"/>
    <lineage>
        <taxon>Bacteria</taxon>
        <taxon>Bacillati</taxon>
        <taxon>Bacillota</taxon>
        <taxon>Negativicutes</taxon>
        <taxon>Veillonellales</taxon>
        <taxon>Veillonellaceae</taxon>
        <taxon>Megasphaera</taxon>
    </lineage>
</organism>
<dbReference type="RefSeq" id="WP_186503595.1">
    <property type="nucleotide sequence ID" value="NZ_JACOGK010000024.1"/>
</dbReference>
<protein>
    <recommendedName>
        <fullName evidence="5">Autotransporter domain-containing protein</fullName>
    </recommendedName>
</protein>
<evidence type="ECO:0008006" key="5">
    <source>
        <dbReference type="Google" id="ProtNLM"/>
    </source>
</evidence>
<feature type="signal peptide" evidence="2">
    <location>
        <begin position="1"/>
        <end position="29"/>
    </location>
</feature>
<proteinExistence type="predicted"/>
<keyword evidence="2" id="KW-0732">Signal</keyword>
<evidence type="ECO:0000256" key="1">
    <source>
        <dbReference type="SAM" id="MobiDB-lite"/>
    </source>
</evidence>
<sequence>MKRIGKKELALAMTLSMLGGGLGMQAVQAADVAVTTDQTGPVYAATGDGVESNNLTIGSDTAAPTITGSAYGGMGTSGGAYSDTNTVTLNNGTVMENLYGTYDTEAATLSTATVKAGTVQGSVYGSYSQNGTANYSHVYIGTDTANTGAISIGGSVYGAYSEQGDAGSNSVEIDRGTVKGDVYGGSGIGGSGSSVTLGAANSTSGPSIGGSVYGGNTPGGMTYQNVVTVNSGSVAGTVYGASGATTTYNTVTVNGGTITDGIYGSYSPTGGMAENNTITLQGGKVSGDIYGGYAGTSGSSSNNTINLYSTDLSAANLYGSGNASAQGNTLNVYTLGNTVANLGAFQNLNFYVPAEAATNTAAMLTVTGTADVTGSTISAAVQDISAFTKDQVITLLTDSNGITGLDSLTSFGTLAEGTLTDAGFAQTGFYLTQSSDGNSVLLTIGTQPTADSGSDDNTVVAGDNVEISSAGSTATYGDFKTSYLAAKDSNIVTVKSGDLTGDVYGSYIAGGDAFSNEVRALSGTITGSVIGAHSTGGADNVVTIGADGSTDGPTITQDVSGTDIAGTSGSTTTNYVNIYGGSVAGNVYGARGFTATHNYVSLYGGTVNDLYGSYGSDSGSHDYNSVSIYGGTVKGNIYGSYDENGSVSGNMINLYGGDLTAANLYGGVGNSVSDNSLNVYSVDNTVASISGFQVLNFYVPNDVVNGDTMLTVTGSADITNAVVSAGVNSLAAYSGGKTITLITDTNGLTGLDSVTTGILTDSGFATSGMTITKSDDGKSIILTIGSGSENGNTTDVNGQTVDNSVYGAYSAGSTNLTGNSVKITARSITGNVYGAYSEKGDVDTNGVDAYSGIISGKVYGAYTNGGKAVNNTVSVASGTVNDDIIGAYGVSGHGNSVTVGATGTDGPTLNGNVYGGDSTGTIYSNTVNVNSGTISGAVYGARGLGTTYNTVNMNGGTVETGIYGGYSATNGSVDHNTVNLNGGTVSGSIYAGYSEKGSTSDNTLNLYGGSLSGASLYGGVGATTTGGNTLNVYSLKNTVENLGDFQNINFYVPAATRTGSTMLTVTGTADVTDTVISAAVKDLTAYTGKTVINLLTDSNGITGLDTSSFGTVTDAGFATTGFTLSKSKDGKTVLLTIGSDTTNILPHTSDDTADSDNTGNEDNDKANQSTDPDAADDHTDSGNTSSSKANWADIHLNSQTKILPESRLAGFSMLRQAGDFLTGAAYHNVAATADRAQTTEYVPFAIGSVGKIKDFTGSYIENHGMGLDFGFARRLQHSGSTVTLVPFFEYGHGNYTGHLDDGTRGDGKNTFMGAGFLARRDNASGYYYEGSVRAGHAKTDYSGTIAGYAASYDSDSNYVAMHVGAGKLIPSGTKDQYDLYGKFFWTHQAGDHVTLNSSLGQAPYDFDAINSYRTRLGLRWTHQTSKNQSIYAGLAWDYEFSGTEGATYRGLRTLEPSLKGSSAVMELGWQRELTKDSPWGLDIGLMGYAGKQQGAMFHTLVTWKF</sequence>
<evidence type="ECO:0000313" key="3">
    <source>
        <dbReference type="EMBL" id="MBC3537318.1"/>
    </source>
</evidence>
<feature type="compositionally biased region" description="Polar residues" evidence="1">
    <location>
        <begin position="1155"/>
        <end position="1171"/>
    </location>
</feature>
<evidence type="ECO:0000313" key="4">
    <source>
        <dbReference type="Proteomes" id="UP000606870"/>
    </source>
</evidence>
<keyword evidence="4" id="KW-1185">Reference proteome</keyword>
<name>A0ABR6VJ59_9FIRM</name>
<comment type="caution">
    <text evidence="3">The sequence shown here is derived from an EMBL/GenBank/DDBJ whole genome shotgun (WGS) entry which is preliminary data.</text>
</comment>
<gene>
    <name evidence="3" type="ORF">H8J70_08645</name>
</gene>
<reference evidence="3 4" key="1">
    <citation type="submission" date="2020-08" db="EMBL/GenBank/DDBJ databases">
        <authorList>
            <person name="Liu C."/>
            <person name="Sun Q."/>
        </authorList>
    </citation>
    <scope>NUCLEOTIDE SEQUENCE [LARGE SCALE GENOMIC DNA]</scope>
    <source>
        <strain evidence="3 4">NSJ-59</strain>
    </source>
</reference>